<dbReference type="GO" id="GO:0045493">
    <property type="term" value="P:xylan catabolic process"/>
    <property type="evidence" value="ECO:0007669"/>
    <property type="project" value="InterPro"/>
</dbReference>
<dbReference type="InterPro" id="IPR011099">
    <property type="entry name" value="Glyco_hydro_67_C"/>
</dbReference>
<dbReference type="Pfam" id="PF07488">
    <property type="entry name" value="Glyco_hydro_67M"/>
    <property type="match status" value="1"/>
</dbReference>
<dbReference type="GO" id="GO:0046559">
    <property type="term" value="F:alpha-glucuronidase activity"/>
    <property type="evidence" value="ECO:0007669"/>
    <property type="project" value="InterPro"/>
</dbReference>
<dbReference type="InterPro" id="IPR011100">
    <property type="entry name" value="Glyco_hydro_67_cat"/>
</dbReference>
<evidence type="ECO:0000259" key="1">
    <source>
        <dbReference type="Pfam" id="PF07477"/>
    </source>
</evidence>
<evidence type="ECO:0000313" key="3">
    <source>
        <dbReference type="EMBL" id="KEY61128.1"/>
    </source>
</evidence>
<dbReference type="GO" id="GO:0033939">
    <property type="term" value="F:xylan alpha-1,2-glucuronosidase activity"/>
    <property type="evidence" value="ECO:0007669"/>
    <property type="project" value="TreeGrafter"/>
</dbReference>
<dbReference type="InterPro" id="IPR037054">
    <property type="entry name" value="A-glucoronidase_C_sf"/>
</dbReference>
<dbReference type="PATRIC" id="fig|1415168.3.peg.2797"/>
<sequence>MAIDEMWLQFSILKKRLTNEIFYVNLEYEDKITIRLRSEICEWLGCQLTGEKSEATVVLSVNSKLDDNLEAYEVKENEIIGASSVGLLYGFYAYLRLKLSGANLSEKSAPAQSLRMINHWDQVDGTIERGYAGESIFFGRFGSNDNTDTGSFAVKNIGTDIFRNDFTRLKMYARFLASIGINAISLNNVNVRGLGTSLIVSPYIEKVGEISKLFATFGLKTFLAINWAAPKLIGELKTSDPLDENVYTWWQQTIDHIYEVIPDFGGFVVKADSEGEPGPYQYGRNHADGANMLAKAFEKYNGLVIWRTFVYNSQTDWRKRKNDRAKAAYENFMPLDGDFSDNVILQIKFGPIDFGVREPLMPLFGALKKTNQLMEFQITAEYLGHQLDLNYVLPQWLEMIHFDNYGQPKDTIRANSPVATHSRFIAIGNVGMDENWCGNKLSQANFYGFGRMCWNNDLTATEILQEWIALTFSEVKAEVQKEIFELLIDSNQTYELYNAPLAVGSMMVPHYHYGPSINGYEYDRWGAYHFSDRNGLGIDRTTATGTGFASLYAPEVAKVFEDKSKTPDEILLFFHYVEYGHLLHNGKTLIQTIYDQHFEGFERVKSYIKSWKSLKGQVDEATYDNVADRLERQLEHAINWRDQVNTYFYRMSGIPDDQGREIYR</sequence>
<accession>A0A084A749</accession>
<gene>
    <name evidence="3" type="ORF">U725_02741</name>
</gene>
<dbReference type="InterPro" id="IPR017853">
    <property type="entry name" value="GH"/>
</dbReference>
<comment type="caution">
    <text evidence="3">The sequence shown here is derived from an EMBL/GenBank/DDBJ whole genome shotgun (WGS) entry which is preliminary data.</text>
</comment>
<feature type="domain" description="Glycosyl hydrolase family 67 catalytic" evidence="2">
    <location>
        <begin position="103"/>
        <end position="436"/>
    </location>
</feature>
<dbReference type="PANTHER" id="PTHR39207">
    <property type="entry name" value="ALPHA-GLUCURONIDASE A"/>
    <property type="match status" value="1"/>
</dbReference>
<dbReference type="RefSeq" id="WP_042749081.1">
    <property type="nucleotide sequence ID" value="NZ_AZSI01000223.1"/>
</dbReference>
<dbReference type="Proteomes" id="UP000028401">
    <property type="component" value="Unassembled WGS sequence"/>
</dbReference>
<dbReference type="Gene3D" id="3.90.1330.10">
    <property type="entry name" value="Alpha-glucuronidase, C-terminal domain"/>
    <property type="match status" value="1"/>
</dbReference>
<organism evidence="3 4">
    <name type="scientific">Lactococcus cremoris subsp. cremoris GE214</name>
    <dbReference type="NCBI Taxonomy" id="1415168"/>
    <lineage>
        <taxon>Bacteria</taxon>
        <taxon>Bacillati</taxon>
        <taxon>Bacillota</taxon>
        <taxon>Bacilli</taxon>
        <taxon>Lactobacillales</taxon>
        <taxon>Streptococcaceae</taxon>
        <taxon>Lactococcus</taxon>
        <taxon>Lactococcus cremoris subsp. cremoris</taxon>
    </lineage>
</organism>
<dbReference type="Gene3D" id="3.20.20.80">
    <property type="entry name" value="Glycosidases"/>
    <property type="match status" value="1"/>
</dbReference>
<dbReference type="Pfam" id="PF07477">
    <property type="entry name" value="Glyco_hydro_67C"/>
    <property type="match status" value="1"/>
</dbReference>
<proteinExistence type="predicted"/>
<dbReference type="AlphaFoldDB" id="A0A084A749"/>
<evidence type="ECO:0000259" key="2">
    <source>
        <dbReference type="Pfam" id="PF07488"/>
    </source>
</evidence>
<evidence type="ECO:0000313" key="4">
    <source>
        <dbReference type="Proteomes" id="UP000028401"/>
    </source>
</evidence>
<dbReference type="GO" id="GO:0005576">
    <property type="term" value="C:extracellular region"/>
    <property type="evidence" value="ECO:0007669"/>
    <property type="project" value="InterPro"/>
</dbReference>
<name>A0A084A749_LACLC</name>
<protein>
    <submittedName>
        <fullName evidence="3">Alpha-glucuronidase</fullName>
    </submittedName>
</protein>
<feature type="domain" description="Glycosyl hydrolase family 67 C-terminal" evidence="1">
    <location>
        <begin position="437"/>
        <end position="660"/>
    </location>
</feature>
<dbReference type="EMBL" id="AZSI01000223">
    <property type="protein sequence ID" value="KEY61128.1"/>
    <property type="molecule type" value="Genomic_DNA"/>
</dbReference>
<dbReference type="SUPFAM" id="SSF51445">
    <property type="entry name" value="(Trans)glycosidases"/>
    <property type="match status" value="1"/>
</dbReference>
<reference evidence="3 4" key="1">
    <citation type="submission" date="2014-06" db="EMBL/GenBank/DDBJ databases">
        <title>Draft genome sequence of the putrescine producing strain Lactococcus lactis subsp cremoris GE214.</title>
        <authorList>
            <person name="Ladero V."/>
            <person name="Linares D.M."/>
            <person name="del Rio B."/>
            <person name="Mayo B."/>
            <person name="Martin M.C."/>
            <person name="Fernandez M."/>
            <person name="Alvarez M.A."/>
        </authorList>
    </citation>
    <scope>NUCLEOTIDE SEQUENCE [LARGE SCALE GENOMIC DNA]</scope>
    <source>
        <strain evidence="3 4">GE214</strain>
    </source>
</reference>
<dbReference type="PANTHER" id="PTHR39207:SF1">
    <property type="entry name" value="ALPHA-GLUCURONIDASE A"/>
    <property type="match status" value="1"/>
</dbReference>